<dbReference type="SMART" id="SM00495">
    <property type="entry name" value="ChtBD3"/>
    <property type="match status" value="2"/>
</dbReference>
<dbReference type="CDD" id="cd06548">
    <property type="entry name" value="GH18_chitinase"/>
    <property type="match status" value="1"/>
</dbReference>
<dbReference type="SUPFAM" id="SSF51445">
    <property type="entry name" value="(Trans)glycosidases"/>
    <property type="match status" value="2"/>
</dbReference>
<evidence type="ECO:0000256" key="8">
    <source>
        <dbReference type="RuleBase" id="RU000489"/>
    </source>
</evidence>
<dbReference type="Pfam" id="PF00704">
    <property type="entry name" value="Glyco_hydro_18"/>
    <property type="match status" value="1"/>
</dbReference>
<keyword evidence="4 8" id="KW-0378">Hydrolase</keyword>
<evidence type="ECO:0000256" key="2">
    <source>
        <dbReference type="ARBA" id="ARBA00009121"/>
    </source>
</evidence>
<dbReference type="CDD" id="cd12215">
    <property type="entry name" value="ChiC_BD"/>
    <property type="match status" value="2"/>
</dbReference>
<dbReference type="PANTHER" id="PTHR11177:SF317">
    <property type="entry name" value="CHITINASE 12-RELATED"/>
    <property type="match status" value="1"/>
</dbReference>
<dbReference type="Gene3D" id="2.10.10.20">
    <property type="entry name" value="Carbohydrate-binding module superfamily 5/12"/>
    <property type="match status" value="2"/>
</dbReference>
<dbReference type="PROSITE" id="PS51910">
    <property type="entry name" value="GH18_2"/>
    <property type="match status" value="1"/>
</dbReference>
<dbReference type="InterPro" id="IPR017853">
    <property type="entry name" value="GH"/>
</dbReference>
<comment type="similarity">
    <text evidence="2">Belongs to the glycosyl hydrolase 18 family. Chitinase class II subfamily.</text>
</comment>
<evidence type="ECO:0000256" key="7">
    <source>
        <dbReference type="ARBA" id="ARBA00023295"/>
    </source>
</evidence>
<dbReference type="EMBL" id="LGSS01000008">
    <property type="protein sequence ID" value="KNF08272.1"/>
    <property type="molecule type" value="Genomic_DNA"/>
</dbReference>
<proteinExistence type="inferred from homology"/>
<dbReference type="GO" id="GO:0005576">
    <property type="term" value="C:extracellular region"/>
    <property type="evidence" value="ECO:0007669"/>
    <property type="project" value="InterPro"/>
</dbReference>
<evidence type="ECO:0000256" key="5">
    <source>
        <dbReference type="ARBA" id="ARBA00023024"/>
    </source>
</evidence>
<feature type="chain" id="PRO_5039059635" description="chitinase" evidence="10">
    <location>
        <begin position="24"/>
        <end position="1067"/>
    </location>
</feature>
<dbReference type="Proteomes" id="UP000037267">
    <property type="component" value="Unassembled WGS sequence"/>
</dbReference>
<dbReference type="InterPro" id="IPR001579">
    <property type="entry name" value="Glyco_hydro_18_chit_AS"/>
</dbReference>
<accession>A0A0L0WA05</accession>
<dbReference type="Gene3D" id="3.20.20.80">
    <property type="entry name" value="Glycosidases"/>
    <property type="match status" value="2"/>
</dbReference>
<dbReference type="PROSITE" id="PS01095">
    <property type="entry name" value="GH18_1"/>
    <property type="match status" value="1"/>
</dbReference>
<dbReference type="InterPro" id="IPR036573">
    <property type="entry name" value="CBM_sf_5/12"/>
</dbReference>
<dbReference type="GO" id="GO:0005975">
    <property type="term" value="P:carbohydrate metabolic process"/>
    <property type="evidence" value="ECO:0007669"/>
    <property type="project" value="InterPro"/>
</dbReference>
<name>A0A0L0WA05_GOTPU</name>
<dbReference type="OrthoDB" id="9775889at2"/>
<dbReference type="AlphaFoldDB" id="A0A0L0WA05"/>
<evidence type="ECO:0000256" key="3">
    <source>
        <dbReference type="ARBA" id="ARBA00012729"/>
    </source>
</evidence>
<protein>
    <recommendedName>
        <fullName evidence="3">chitinase</fullName>
        <ecNumber evidence="3">3.2.1.14</ecNumber>
    </recommendedName>
</protein>
<dbReference type="STRING" id="1503.CLPU_8c00370"/>
<evidence type="ECO:0000256" key="6">
    <source>
        <dbReference type="ARBA" id="ARBA00023277"/>
    </source>
</evidence>
<comment type="catalytic activity">
    <reaction evidence="1">
        <text>Random endo-hydrolysis of N-acetyl-beta-D-glucosaminide (1-&gt;4)-beta-linkages in chitin and chitodextrins.</text>
        <dbReference type="EC" id="3.2.1.14"/>
    </reaction>
</comment>
<dbReference type="SUPFAM" id="SSF81296">
    <property type="entry name" value="E set domains"/>
    <property type="match status" value="1"/>
</dbReference>
<dbReference type="GO" id="GO:0008843">
    <property type="term" value="F:endochitinase activity"/>
    <property type="evidence" value="ECO:0007669"/>
    <property type="project" value="UniProtKB-EC"/>
</dbReference>
<dbReference type="GO" id="GO:0030246">
    <property type="term" value="F:carbohydrate binding"/>
    <property type="evidence" value="ECO:0007669"/>
    <property type="project" value="InterPro"/>
</dbReference>
<keyword evidence="5" id="KW-0624">Polysaccharide degradation</keyword>
<evidence type="ECO:0000256" key="9">
    <source>
        <dbReference type="SAM" id="MobiDB-lite"/>
    </source>
</evidence>
<dbReference type="InterPro" id="IPR011583">
    <property type="entry name" value="Chitinase_II/V-like_cat"/>
</dbReference>
<dbReference type="PATRIC" id="fig|1503.3.peg.3176"/>
<evidence type="ECO:0000313" key="12">
    <source>
        <dbReference type="EMBL" id="KNF08272.1"/>
    </source>
</evidence>
<keyword evidence="13" id="KW-1185">Reference proteome</keyword>
<dbReference type="InterPro" id="IPR001223">
    <property type="entry name" value="Glyco_hydro18_cat"/>
</dbReference>
<dbReference type="EC" id="3.2.1.14" evidence="3"/>
<reference evidence="13" key="1">
    <citation type="submission" date="2015-07" db="EMBL/GenBank/DDBJ databases">
        <title>Draft genome sequence of the purine-degrading Gottschalkia purinilyticum DSM 1384 (formerly Clostridium purinilyticum).</title>
        <authorList>
            <person name="Poehlein A."/>
            <person name="Schiel-Bengelsdorf B."/>
            <person name="Bengelsdorf F.R."/>
            <person name="Daniel R."/>
            <person name="Duerre P."/>
        </authorList>
    </citation>
    <scope>NUCLEOTIDE SEQUENCE [LARGE SCALE GENOMIC DNA]</scope>
    <source>
        <strain evidence="13">DSM 1384</strain>
    </source>
</reference>
<evidence type="ECO:0000259" key="11">
    <source>
        <dbReference type="PROSITE" id="PS51910"/>
    </source>
</evidence>
<dbReference type="InterPro" id="IPR014756">
    <property type="entry name" value="Ig_E-set"/>
</dbReference>
<dbReference type="GO" id="GO:0008061">
    <property type="term" value="F:chitin binding"/>
    <property type="evidence" value="ECO:0007669"/>
    <property type="project" value="InterPro"/>
</dbReference>
<dbReference type="Pfam" id="PF02839">
    <property type="entry name" value="CBM_5_12"/>
    <property type="match status" value="2"/>
</dbReference>
<dbReference type="SUPFAM" id="SSF54556">
    <property type="entry name" value="Chitinase insertion domain"/>
    <property type="match status" value="1"/>
</dbReference>
<evidence type="ECO:0000313" key="13">
    <source>
        <dbReference type="Proteomes" id="UP000037267"/>
    </source>
</evidence>
<evidence type="ECO:0000256" key="1">
    <source>
        <dbReference type="ARBA" id="ARBA00000822"/>
    </source>
</evidence>
<dbReference type="PANTHER" id="PTHR11177">
    <property type="entry name" value="CHITINASE"/>
    <property type="match status" value="1"/>
</dbReference>
<evidence type="ECO:0000256" key="10">
    <source>
        <dbReference type="SAM" id="SignalP"/>
    </source>
</evidence>
<dbReference type="RefSeq" id="WP_050355374.1">
    <property type="nucleotide sequence ID" value="NZ_LGSS01000008.1"/>
</dbReference>
<comment type="caution">
    <text evidence="12">The sequence shown here is derived from an EMBL/GenBank/DDBJ whole genome shotgun (WGS) entry which is preliminary data.</text>
</comment>
<gene>
    <name evidence="12" type="primary">chiA</name>
    <name evidence="12" type="ORF">CLPU_8c00370</name>
</gene>
<feature type="signal peptide" evidence="10">
    <location>
        <begin position="1"/>
        <end position="23"/>
    </location>
</feature>
<dbReference type="CDD" id="cd06543">
    <property type="entry name" value="GH18_PF-ChiA-like"/>
    <property type="match status" value="1"/>
</dbReference>
<dbReference type="InterPro" id="IPR003610">
    <property type="entry name" value="CBM5/12"/>
</dbReference>
<evidence type="ECO:0000256" key="4">
    <source>
        <dbReference type="ARBA" id="ARBA00022801"/>
    </source>
</evidence>
<feature type="region of interest" description="Disordered" evidence="9">
    <location>
        <begin position="537"/>
        <end position="556"/>
    </location>
</feature>
<keyword evidence="5" id="KW-0146">Chitin degradation</keyword>
<organism evidence="12 13">
    <name type="scientific">Gottschalkia purinilytica</name>
    <name type="common">Clostridium purinilyticum</name>
    <dbReference type="NCBI Taxonomy" id="1503"/>
    <lineage>
        <taxon>Bacteria</taxon>
        <taxon>Bacillati</taxon>
        <taxon>Bacillota</taxon>
        <taxon>Tissierellia</taxon>
        <taxon>Tissierellales</taxon>
        <taxon>Gottschalkiaceae</taxon>
        <taxon>Gottschalkia</taxon>
    </lineage>
</organism>
<dbReference type="Gene3D" id="2.60.40.10">
    <property type="entry name" value="Immunoglobulins"/>
    <property type="match status" value="2"/>
</dbReference>
<dbReference type="InterPro" id="IPR050314">
    <property type="entry name" value="Glycosyl_Hydrlase_18"/>
</dbReference>
<keyword evidence="10" id="KW-0732">Signal</keyword>
<dbReference type="SMART" id="SM00636">
    <property type="entry name" value="Glyco_18"/>
    <property type="match status" value="1"/>
</dbReference>
<dbReference type="Gene3D" id="3.10.50.10">
    <property type="match status" value="1"/>
</dbReference>
<dbReference type="GO" id="GO:0006032">
    <property type="term" value="P:chitin catabolic process"/>
    <property type="evidence" value="ECO:0007669"/>
    <property type="project" value="UniProtKB-KW"/>
</dbReference>
<dbReference type="InterPro" id="IPR029070">
    <property type="entry name" value="Chitinase_insertion_sf"/>
</dbReference>
<keyword evidence="6" id="KW-0119">Carbohydrate metabolism</keyword>
<dbReference type="SUPFAM" id="SSF51055">
    <property type="entry name" value="Carbohydrate binding domain"/>
    <property type="match status" value="2"/>
</dbReference>
<feature type="domain" description="GH18" evidence="11">
    <location>
        <begin position="42"/>
        <end position="444"/>
    </location>
</feature>
<keyword evidence="7 8" id="KW-0326">Glycosidase</keyword>
<dbReference type="InterPro" id="IPR013783">
    <property type="entry name" value="Ig-like_fold"/>
</dbReference>
<sequence length="1067" mass="121031">MRKKIRLTSILMAVIFSFISVFGTTSTNFVEATGDGSSTGSKKVVAYFPNWGTYNSAHQSFEVKDIPWDRVTHINHAFFTIDRNFKLTSLDTYADYEKQFAHSEGWGKLSGHMGEYKYYKNVYPNVKVLISVGGWTRGENFHDMAKTKETRKVFIDSAIQFLKQYPFMDGIDLDWEYPGVDRPRDTNDQYDRGCPGGPEDKENFTLLLKEMREAYNANGLKNKLLTIAAPSGYDKLQYQEPDKYHQYLDFINVMTYDMHGAWEKVTNHHSPLYQNPNDPSGTSPVNIKEKYNVDTAMKIFENEYNIPAEKLNVGTPFYSRGWSGIVKETGENGLFAKANGNHLGDWDDPANPYPGGQEPWFKLKKLETTSGWKKYRDPYAKAPYLYNESKGIMLTYEDEESLREKSNYVKENGYGGLIIWEISGDDKYSNFPMTTIAYKEMTSGKVDSVLKEGILSVDNSKNTGEYKLKVAIPRLNTANKFKLYENDKVIEEKSIQQESKEDQVFEFDFKKEKGTYIYKLETLDNKSSLISRDLKVEVTDPSSGGGNNGGEEDPNRLPLHSFVPYVDFTAWPLFDISQVEKTGANKYVLAFIVSEGGTKPVPRWGGFSEYNLNHQKDVINKLRAKDGEVMVSFGGANGTPLAVTASTPEQLKDIYAQVIDAYNLKYIDFDIEGSWVAHKESIERRSKALALLQKDEKYKDVKVWYTLPVLPTGLTNDGIEVVKSALKHGVKLEGVNVMTMEFGPYYVPSKLQPGELAKHSISAGENLVRNLKDAYKSVGITKTDEELWPMVGITPMVGQNFNKNEVFYQEDARILTKFAREKKIGLLSMWSINRDKEDPNGPWNPNPSHDFSGIAQKEYEFASIFKQFEEKDDGGVVIEPTLKAPNIDVLKGQKEGDYTINVKVPSNNKGNNVKIYENNKVVKEVNIEENKDVLQEVKYSVVGNKVGEYVYKAVLSDGLSSVESQTITVNVKEIDTSLPQWDPSKVYLGGERVIYNGLEYEAKYWTQGNNPEESDAWKLLSDVAVEWNKDKAYNGGDKVTYKGNTYEAKYWTKGNVPGESDVWILIK</sequence>